<dbReference type="Pfam" id="PF00795">
    <property type="entry name" value="CN_hydrolase"/>
    <property type="match status" value="1"/>
</dbReference>
<dbReference type="AlphaFoldDB" id="A0A5B0RS67"/>
<evidence type="ECO:0000259" key="1">
    <source>
        <dbReference type="Pfam" id="PF00795"/>
    </source>
</evidence>
<dbReference type="InterPro" id="IPR036526">
    <property type="entry name" value="C-N_Hydrolase_sf"/>
</dbReference>
<accession>A0A5B0RS67</accession>
<dbReference type="PANTHER" id="PTHR23088:SF27">
    <property type="entry name" value="DEAMINATED GLUTATHIONE AMIDASE"/>
    <property type="match status" value="1"/>
</dbReference>
<proteinExistence type="predicted"/>
<dbReference type="Gene3D" id="3.60.110.10">
    <property type="entry name" value="Carbon-nitrogen hydrolase"/>
    <property type="match status" value="1"/>
</dbReference>
<protein>
    <submittedName>
        <fullName evidence="2">Carbon-nitrogen hydrolase</fullName>
    </submittedName>
</protein>
<evidence type="ECO:0000313" key="2">
    <source>
        <dbReference type="EMBL" id="KAA1128730.1"/>
    </source>
</evidence>
<reference evidence="2 3" key="1">
    <citation type="submission" date="2019-05" db="EMBL/GenBank/DDBJ databases">
        <title>Emergence of the Ug99 lineage of the wheat stem rust pathogen through somatic hybridization.</title>
        <authorList>
            <person name="Li F."/>
            <person name="Upadhyaya N.M."/>
            <person name="Sperschneider J."/>
            <person name="Matny O."/>
            <person name="Nguyen-Phuc H."/>
            <person name="Mago R."/>
            <person name="Raley C."/>
            <person name="Miller M.E."/>
            <person name="Silverstein K.A.T."/>
            <person name="Henningsen E."/>
            <person name="Hirsch C.D."/>
            <person name="Visser B."/>
            <person name="Pretorius Z.A."/>
            <person name="Steffenson B.J."/>
            <person name="Schwessinger B."/>
            <person name="Dodds P.N."/>
            <person name="Figueroa M."/>
        </authorList>
    </citation>
    <scope>NUCLEOTIDE SEQUENCE [LARGE SCALE GENOMIC DNA]</scope>
    <source>
        <strain evidence="2 3">Ug99</strain>
    </source>
</reference>
<dbReference type="GO" id="GO:0016787">
    <property type="term" value="F:hydrolase activity"/>
    <property type="evidence" value="ECO:0007669"/>
    <property type="project" value="UniProtKB-KW"/>
</dbReference>
<dbReference type="EMBL" id="VDEP01000139">
    <property type="protein sequence ID" value="KAA1128730.1"/>
    <property type="molecule type" value="Genomic_DNA"/>
</dbReference>
<organism evidence="2 3">
    <name type="scientific">Puccinia graminis f. sp. tritici</name>
    <dbReference type="NCBI Taxonomy" id="56615"/>
    <lineage>
        <taxon>Eukaryota</taxon>
        <taxon>Fungi</taxon>
        <taxon>Dikarya</taxon>
        <taxon>Basidiomycota</taxon>
        <taxon>Pucciniomycotina</taxon>
        <taxon>Pucciniomycetes</taxon>
        <taxon>Pucciniales</taxon>
        <taxon>Pucciniaceae</taxon>
        <taxon>Puccinia</taxon>
    </lineage>
</organism>
<keyword evidence="2" id="KW-0378">Hydrolase</keyword>
<comment type="caution">
    <text evidence="2">The sequence shown here is derived from an EMBL/GenBank/DDBJ whole genome shotgun (WGS) entry which is preliminary data.</text>
</comment>
<dbReference type="Proteomes" id="UP000325313">
    <property type="component" value="Unassembled WGS sequence"/>
</dbReference>
<dbReference type="SUPFAM" id="SSF56317">
    <property type="entry name" value="Carbon-nitrogen hydrolase"/>
    <property type="match status" value="1"/>
</dbReference>
<name>A0A5B0RS67_PUCGR</name>
<dbReference type="PANTHER" id="PTHR23088">
    <property type="entry name" value="NITRILASE-RELATED"/>
    <property type="match status" value="1"/>
</dbReference>
<dbReference type="InterPro" id="IPR003010">
    <property type="entry name" value="C-N_Hydrolase"/>
</dbReference>
<feature type="domain" description="CN hydrolase" evidence="1">
    <location>
        <begin position="176"/>
        <end position="251"/>
    </location>
</feature>
<sequence length="259" mass="28816">MRRSLQDLHQREGGWGYLKYLDQGQQGVCDRVSKIGQEMRGKEIDVNYGETLPPGIRSQGLQNLTDCQRPTIAPITYTQRIYCTHKCICIRPAAAFRRIECVGYTDRAPLICDEASIGDPGCVWEGGVPGVESIPTTNTFQPPTHQLKRHPLYHTYFPGWFYALSASSAGNRGNVVENLMRCQSIISRSAKAGAKMIFLPEASDFIAPASQSPSLAQSLKDSQFVKAIQSSAQENNCWVSVGVHEKVNKHISFKKINLR</sequence>
<gene>
    <name evidence="2" type="primary">NIT2_2</name>
    <name evidence="2" type="ORF">PGTUg99_006339</name>
</gene>
<evidence type="ECO:0000313" key="3">
    <source>
        <dbReference type="Proteomes" id="UP000325313"/>
    </source>
</evidence>